<dbReference type="PANTHER" id="PTHR33711">
    <property type="entry name" value="DIOXYGENASE, PUTATIVE (AFU_ORTHOLOGUE AFUA_2G02910)-RELATED"/>
    <property type="match status" value="1"/>
</dbReference>
<dbReference type="Proteomes" id="UP000295560">
    <property type="component" value="Unassembled WGS sequence"/>
</dbReference>
<dbReference type="GO" id="GO:0008199">
    <property type="term" value="F:ferric iron binding"/>
    <property type="evidence" value="ECO:0007669"/>
    <property type="project" value="InterPro"/>
</dbReference>
<feature type="domain" description="Intradiol ring-cleavage dioxygenases" evidence="5">
    <location>
        <begin position="35"/>
        <end position="172"/>
    </location>
</feature>
<evidence type="ECO:0000313" key="7">
    <source>
        <dbReference type="Proteomes" id="UP000295560"/>
    </source>
</evidence>
<dbReference type="Gene3D" id="2.60.130.10">
    <property type="entry name" value="Aromatic compound dioxygenase"/>
    <property type="match status" value="1"/>
</dbReference>
<dbReference type="CDD" id="cd03463">
    <property type="entry name" value="3_4-PCD_alpha"/>
    <property type="match status" value="1"/>
</dbReference>
<dbReference type="PANTHER" id="PTHR33711:SF9">
    <property type="entry name" value="PROTOCATECHUATE 3,4-DIOXYGENASE ALPHA CHAIN"/>
    <property type="match status" value="1"/>
</dbReference>
<dbReference type="SUPFAM" id="SSF49482">
    <property type="entry name" value="Aromatic compound dioxygenase"/>
    <property type="match status" value="1"/>
</dbReference>
<dbReference type="RefSeq" id="WP_132422722.1">
    <property type="nucleotide sequence ID" value="NZ_SMFZ01000001.1"/>
</dbReference>
<keyword evidence="2 6" id="KW-0223">Dioxygenase</keyword>
<dbReference type="InterPro" id="IPR012786">
    <property type="entry name" value="Protocat_dOase_a"/>
</dbReference>
<comment type="caution">
    <text evidence="6">The sequence shown here is derived from an EMBL/GenBank/DDBJ whole genome shotgun (WGS) entry which is preliminary data.</text>
</comment>
<dbReference type="InterPro" id="IPR015889">
    <property type="entry name" value="Intradiol_dOase_core"/>
</dbReference>
<keyword evidence="3" id="KW-0560">Oxidoreductase</keyword>
<dbReference type="InterPro" id="IPR050770">
    <property type="entry name" value="Intradiol_RC_Dioxygenase"/>
</dbReference>
<gene>
    <name evidence="6" type="ORF">EV378_1890</name>
</gene>
<accession>A0A4R1I7G9</accession>
<reference evidence="6 7" key="1">
    <citation type="submission" date="2019-03" db="EMBL/GenBank/DDBJ databases">
        <title>Sequencing the genomes of 1000 actinobacteria strains.</title>
        <authorList>
            <person name="Klenk H.-P."/>
        </authorList>
    </citation>
    <scope>NUCLEOTIDE SEQUENCE [LARGE SCALE GENOMIC DNA]</scope>
    <source>
        <strain evidence="6 7">DSM 44969</strain>
    </source>
</reference>
<name>A0A4R1I7G9_PSEEN</name>
<comment type="similarity">
    <text evidence="1">Belongs to the intradiol ring-cleavage dioxygenase family.</text>
</comment>
<dbReference type="AlphaFoldDB" id="A0A4R1I7G9"/>
<evidence type="ECO:0000256" key="2">
    <source>
        <dbReference type="ARBA" id="ARBA00022964"/>
    </source>
</evidence>
<protein>
    <submittedName>
        <fullName evidence="6">Protocatechuate 3,4-dioxygenase alpha subunit</fullName>
    </submittedName>
</protein>
<evidence type="ECO:0000256" key="4">
    <source>
        <dbReference type="SAM" id="MobiDB-lite"/>
    </source>
</evidence>
<dbReference type="Pfam" id="PF00775">
    <property type="entry name" value="Dioxygenase_C"/>
    <property type="match status" value="1"/>
</dbReference>
<feature type="region of interest" description="Disordered" evidence="4">
    <location>
        <begin position="62"/>
        <end position="85"/>
    </location>
</feature>
<evidence type="ECO:0000256" key="1">
    <source>
        <dbReference type="ARBA" id="ARBA00007825"/>
    </source>
</evidence>
<dbReference type="OrthoDB" id="4417174at2"/>
<feature type="compositionally biased region" description="Basic and acidic residues" evidence="4">
    <location>
        <begin position="62"/>
        <end position="76"/>
    </location>
</feature>
<dbReference type="GO" id="GO:0018578">
    <property type="term" value="F:protocatechuate 3,4-dioxygenase activity"/>
    <property type="evidence" value="ECO:0007669"/>
    <property type="project" value="InterPro"/>
</dbReference>
<dbReference type="InterPro" id="IPR000627">
    <property type="entry name" value="Intradiol_dOase_C"/>
</dbReference>
<evidence type="ECO:0000256" key="3">
    <source>
        <dbReference type="ARBA" id="ARBA00023002"/>
    </source>
</evidence>
<proteinExistence type="inferred from homology"/>
<evidence type="ECO:0000259" key="5">
    <source>
        <dbReference type="Pfam" id="PF00775"/>
    </source>
</evidence>
<dbReference type="EMBL" id="SMFZ01000001">
    <property type="protein sequence ID" value="TCK26062.1"/>
    <property type="molecule type" value="Genomic_DNA"/>
</dbReference>
<sequence length="181" mass="19527">MTVELTPSQTVGPFLSIGLIWDDGPDVVPEGTPGRVTIGGTVSDGAGDPVTDALVETWQADPDGRFDHPDDPRGARETPGFRAFGRSATDADGRWEIHTLLPAALPGEAPHLDVSVFARGLLDRVVTRIYLPDHPDNATDPLLTSVPEARRDTLIAVREQDDRLRFDVRLQGAGETVFLAL</sequence>
<evidence type="ECO:0000313" key="6">
    <source>
        <dbReference type="EMBL" id="TCK26062.1"/>
    </source>
</evidence>
<organism evidence="6 7">
    <name type="scientific">Pseudonocardia endophytica</name>
    <dbReference type="NCBI Taxonomy" id="401976"/>
    <lineage>
        <taxon>Bacteria</taxon>
        <taxon>Bacillati</taxon>
        <taxon>Actinomycetota</taxon>
        <taxon>Actinomycetes</taxon>
        <taxon>Pseudonocardiales</taxon>
        <taxon>Pseudonocardiaceae</taxon>
        <taxon>Pseudonocardia</taxon>
    </lineage>
</organism>
<dbReference type="NCBIfam" id="TIGR02423">
    <property type="entry name" value="protocat_alph"/>
    <property type="match status" value="1"/>
</dbReference>
<keyword evidence="7" id="KW-1185">Reference proteome</keyword>